<dbReference type="EMBL" id="BARU01018517">
    <property type="protein sequence ID" value="GAH57392.1"/>
    <property type="molecule type" value="Genomic_DNA"/>
</dbReference>
<evidence type="ECO:0000313" key="2">
    <source>
        <dbReference type="EMBL" id="GAH57392.1"/>
    </source>
</evidence>
<reference evidence="2" key="1">
    <citation type="journal article" date="2014" name="Front. Microbiol.">
        <title>High frequency of phylogenetically diverse reductive dehalogenase-homologous genes in deep subseafloor sedimentary metagenomes.</title>
        <authorList>
            <person name="Kawai M."/>
            <person name="Futagami T."/>
            <person name="Toyoda A."/>
            <person name="Takaki Y."/>
            <person name="Nishi S."/>
            <person name="Hori S."/>
            <person name="Arai W."/>
            <person name="Tsubouchi T."/>
            <person name="Morono Y."/>
            <person name="Uchiyama I."/>
            <person name="Ito T."/>
            <person name="Fujiyama A."/>
            <person name="Inagaki F."/>
            <person name="Takami H."/>
        </authorList>
    </citation>
    <scope>NUCLEOTIDE SEQUENCE</scope>
    <source>
        <strain evidence="2">Expedition CK06-06</strain>
    </source>
</reference>
<evidence type="ECO:0008006" key="3">
    <source>
        <dbReference type="Google" id="ProtNLM"/>
    </source>
</evidence>
<keyword evidence="1" id="KW-1133">Transmembrane helix</keyword>
<organism evidence="2">
    <name type="scientific">marine sediment metagenome</name>
    <dbReference type="NCBI Taxonomy" id="412755"/>
    <lineage>
        <taxon>unclassified sequences</taxon>
        <taxon>metagenomes</taxon>
        <taxon>ecological metagenomes</taxon>
    </lineage>
</organism>
<feature type="transmembrane region" description="Helical" evidence="1">
    <location>
        <begin position="13"/>
        <end position="33"/>
    </location>
</feature>
<keyword evidence="1" id="KW-0472">Membrane</keyword>
<evidence type="ECO:0000256" key="1">
    <source>
        <dbReference type="SAM" id="Phobius"/>
    </source>
</evidence>
<dbReference type="AlphaFoldDB" id="X1GJN5"/>
<feature type="transmembrane region" description="Helical" evidence="1">
    <location>
        <begin position="103"/>
        <end position="124"/>
    </location>
</feature>
<sequence>GASTRDSALFWNISMIFTVPIRLLFGFYLLKFLEKRGANKKTIKITAYFMVISAIGSTLIALNPHDISRLFHMLGAFIYFIGVIVIQINISRMELKVENIPKYLPLVGFLVVACYVLFLSFEISELISESFKLLACFFEWMAFFSLMAWLVLHGYYTQVAK</sequence>
<comment type="caution">
    <text evidence="2">The sequence shown here is derived from an EMBL/GenBank/DDBJ whole genome shotgun (WGS) entry which is preliminary data.</text>
</comment>
<keyword evidence="1" id="KW-0812">Transmembrane</keyword>
<feature type="transmembrane region" description="Helical" evidence="1">
    <location>
        <begin position="45"/>
        <end position="64"/>
    </location>
</feature>
<proteinExistence type="predicted"/>
<feature type="transmembrane region" description="Helical" evidence="1">
    <location>
        <begin position="130"/>
        <end position="152"/>
    </location>
</feature>
<name>X1GJN5_9ZZZZ</name>
<gene>
    <name evidence="2" type="ORF">S03H2_30596</name>
</gene>
<protein>
    <recommendedName>
        <fullName evidence="3">DUF998 domain-containing protein</fullName>
    </recommendedName>
</protein>
<feature type="non-terminal residue" evidence="2">
    <location>
        <position position="1"/>
    </location>
</feature>
<accession>X1GJN5</accession>
<feature type="transmembrane region" description="Helical" evidence="1">
    <location>
        <begin position="70"/>
        <end position="91"/>
    </location>
</feature>